<organism evidence="1 2">
    <name type="scientific">Papaver atlanticum</name>
    <dbReference type="NCBI Taxonomy" id="357466"/>
    <lineage>
        <taxon>Eukaryota</taxon>
        <taxon>Viridiplantae</taxon>
        <taxon>Streptophyta</taxon>
        <taxon>Embryophyta</taxon>
        <taxon>Tracheophyta</taxon>
        <taxon>Spermatophyta</taxon>
        <taxon>Magnoliopsida</taxon>
        <taxon>Ranunculales</taxon>
        <taxon>Papaveraceae</taxon>
        <taxon>Papaveroideae</taxon>
        <taxon>Papaver</taxon>
    </lineage>
</organism>
<sequence>IERLVRLIMEEGNNDDSGFSLRRKAKELQILVTKAVGEDGSSYNSLSEVVRKWKSLGTNGFI</sequence>
<dbReference type="AlphaFoldDB" id="A0AAD4S3R5"/>
<evidence type="ECO:0000313" key="1">
    <source>
        <dbReference type="EMBL" id="KAI3857443.1"/>
    </source>
</evidence>
<protein>
    <submittedName>
        <fullName evidence="1">Uncharacterized protein</fullName>
    </submittedName>
</protein>
<evidence type="ECO:0000313" key="2">
    <source>
        <dbReference type="Proteomes" id="UP001202328"/>
    </source>
</evidence>
<dbReference type="EMBL" id="JAJJMB010014835">
    <property type="protein sequence ID" value="KAI3857443.1"/>
    <property type="molecule type" value="Genomic_DNA"/>
</dbReference>
<feature type="non-terminal residue" evidence="1">
    <location>
        <position position="1"/>
    </location>
</feature>
<dbReference type="SUPFAM" id="SSF53756">
    <property type="entry name" value="UDP-Glycosyltransferase/glycogen phosphorylase"/>
    <property type="match status" value="1"/>
</dbReference>
<gene>
    <name evidence="1" type="ORF">MKW98_026570</name>
</gene>
<accession>A0AAD4S3R5</accession>
<name>A0AAD4S3R5_9MAGN</name>
<proteinExistence type="predicted"/>
<keyword evidence="2" id="KW-1185">Reference proteome</keyword>
<comment type="caution">
    <text evidence="1">The sequence shown here is derived from an EMBL/GenBank/DDBJ whole genome shotgun (WGS) entry which is preliminary data.</text>
</comment>
<reference evidence="1" key="1">
    <citation type="submission" date="2022-04" db="EMBL/GenBank/DDBJ databases">
        <title>A functionally conserved STORR gene fusion in Papaver species that diverged 16.8 million years ago.</title>
        <authorList>
            <person name="Catania T."/>
        </authorList>
    </citation>
    <scope>NUCLEOTIDE SEQUENCE</scope>
    <source>
        <strain evidence="1">S-188037</strain>
    </source>
</reference>
<dbReference type="Proteomes" id="UP001202328">
    <property type="component" value="Unassembled WGS sequence"/>
</dbReference>